<sequence>MQKVTVLEKNGAYELSLKPTFSTRLKQSLIIAAGSALALHASAASSIDATGLTGEIEGAKDTVLGLFGVALIVLGVFAGWRYLKRGANSA</sequence>
<protein>
    <submittedName>
        <fullName evidence="2">Putative membrane protein</fullName>
    </submittedName>
</protein>
<organism evidence="3 5">
    <name type="scientific">Acinetobacter baumannii</name>
    <dbReference type="NCBI Taxonomy" id="470"/>
    <lineage>
        <taxon>Bacteria</taxon>
        <taxon>Pseudomonadati</taxon>
        <taxon>Pseudomonadota</taxon>
        <taxon>Gammaproteobacteria</taxon>
        <taxon>Moraxellales</taxon>
        <taxon>Moraxellaceae</taxon>
        <taxon>Acinetobacter</taxon>
        <taxon>Acinetobacter calcoaceticus/baumannii complex</taxon>
    </lineage>
</organism>
<evidence type="ECO:0000313" key="4">
    <source>
        <dbReference type="Proteomes" id="UP000066661"/>
    </source>
</evidence>
<dbReference type="Proteomes" id="UP000480763">
    <property type="component" value="Unassembled WGS sequence"/>
</dbReference>
<dbReference type="Pfam" id="PF05356">
    <property type="entry name" value="Phage_Coat_B"/>
    <property type="match status" value="1"/>
</dbReference>
<feature type="transmembrane region" description="Helical" evidence="1">
    <location>
        <begin position="62"/>
        <end position="83"/>
    </location>
</feature>
<evidence type="ECO:0000313" key="5">
    <source>
        <dbReference type="Proteomes" id="UP000480763"/>
    </source>
</evidence>
<evidence type="ECO:0000313" key="3">
    <source>
        <dbReference type="EMBL" id="MYM78327.1"/>
    </source>
</evidence>
<dbReference type="AlphaFoldDB" id="A0A505MAQ3"/>
<dbReference type="EMBL" id="WWCH01000001">
    <property type="protein sequence ID" value="MYM78327.1"/>
    <property type="molecule type" value="Genomic_DNA"/>
</dbReference>
<reference evidence="3 5" key="2">
    <citation type="journal article" date="2017" name="Ann. Clin. Microbiol. Antimicrob.">
        <title>New eight genes identified at the clinical multidrug-resistant Acinetobacter baumannii DMS06669 strain in a Vietnam hospital.</title>
        <authorList>
            <person name="Si-Tuan N."/>
            <person name="Ngoc H.M."/>
            <person name="Hang P.T.T."/>
            <person name="Nguyen C."/>
            <person name="Van P.H."/>
            <person name="Huong N.T."/>
        </authorList>
    </citation>
    <scope>NUCLEOTIDE SEQUENCE [LARGE SCALE GENOMIC DNA]</scope>
    <source>
        <strain evidence="3 5">DMS06669</strain>
    </source>
</reference>
<dbReference type="InterPro" id="IPR008020">
    <property type="entry name" value="G8P"/>
</dbReference>
<reference evidence="2 4" key="1">
    <citation type="submission" date="2015-12" db="EMBL/GenBank/DDBJ databases">
        <authorList>
            <person name="Wibberg D."/>
        </authorList>
    </citation>
    <scope>NUCLEOTIDE SEQUENCE [LARGE SCALE GENOMIC DNA]</scope>
    <source>
        <strain evidence="2">R2091</strain>
    </source>
</reference>
<dbReference type="Proteomes" id="UP000066661">
    <property type="component" value="Chromosome I"/>
</dbReference>
<dbReference type="RefSeq" id="WP_031967141.1">
    <property type="nucleotide sequence ID" value="NZ_CAUYZO010000003.1"/>
</dbReference>
<name>A0A505MAQ3_ACIBA</name>
<keyword evidence="1" id="KW-0472">Membrane</keyword>
<gene>
    <name evidence="2" type="ORF">ABR2091_1847</name>
    <name evidence="3" type="ORF">GSE42_10320</name>
</gene>
<reference evidence="3" key="3">
    <citation type="submission" date="2019-12" db="EMBL/GenBank/DDBJ databases">
        <authorList>
            <person name="Nguyen S.-T."/>
        </authorList>
    </citation>
    <scope>NUCLEOTIDE SEQUENCE</scope>
    <source>
        <strain evidence="3">DMS06669</strain>
    </source>
</reference>
<evidence type="ECO:0000256" key="1">
    <source>
        <dbReference type="SAM" id="Phobius"/>
    </source>
</evidence>
<dbReference type="EMBL" id="LN997846">
    <property type="protein sequence ID" value="CUW35249.1"/>
    <property type="molecule type" value="Genomic_DNA"/>
</dbReference>
<keyword evidence="1" id="KW-1133">Transmembrane helix</keyword>
<evidence type="ECO:0000313" key="2">
    <source>
        <dbReference type="EMBL" id="CUW35249.1"/>
    </source>
</evidence>
<keyword evidence="1" id="KW-0812">Transmembrane</keyword>
<accession>A0A505MAQ3</accession>
<proteinExistence type="predicted"/>